<dbReference type="InterPro" id="IPR001216">
    <property type="entry name" value="P-phosphate_BS"/>
</dbReference>
<evidence type="ECO:0000256" key="3">
    <source>
        <dbReference type="ARBA" id="ARBA00022898"/>
    </source>
</evidence>
<evidence type="ECO:0000313" key="6">
    <source>
        <dbReference type="Proteomes" id="UP000252139"/>
    </source>
</evidence>
<accession>A0A367JNI5</accession>
<dbReference type="PANTHER" id="PTHR10314">
    <property type="entry name" value="CYSTATHIONINE BETA-SYNTHASE"/>
    <property type="match status" value="1"/>
</dbReference>
<dbReference type="AlphaFoldDB" id="A0A367JNI5"/>
<evidence type="ECO:0000256" key="2">
    <source>
        <dbReference type="ARBA" id="ARBA00007103"/>
    </source>
</evidence>
<evidence type="ECO:0000313" key="5">
    <source>
        <dbReference type="EMBL" id="RCH91504.1"/>
    </source>
</evidence>
<proteinExistence type="inferred from homology"/>
<dbReference type="InterPro" id="IPR001926">
    <property type="entry name" value="TrpB-like_PALP"/>
</dbReference>
<dbReference type="InterPro" id="IPR036052">
    <property type="entry name" value="TrpB-like_PALP_sf"/>
</dbReference>
<evidence type="ECO:0000259" key="4">
    <source>
        <dbReference type="Pfam" id="PF00291"/>
    </source>
</evidence>
<gene>
    <name evidence="5" type="ORF">CU097_008626</name>
</gene>
<feature type="domain" description="Tryptophan synthase beta chain-like PALP" evidence="4">
    <location>
        <begin position="127"/>
        <end position="239"/>
    </location>
</feature>
<dbReference type="FunFam" id="3.40.50.1100:FF:000118">
    <property type="entry name" value="Related to CYS4-cystathionine beta-synthase"/>
    <property type="match status" value="1"/>
</dbReference>
<feature type="domain" description="Tryptophan synthase beta chain-like PALP" evidence="4">
    <location>
        <begin position="9"/>
        <end position="118"/>
    </location>
</feature>
<comment type="similarity">
    <text evidence="2">Belongs to the cysteine synthase/cystathionine beta-synthase family.</text>
</comment>
<comment type="caution">
    <text evidence="5">The sequence shown here is derived from an EMBL/GenBank/DDBJ whole genome shotgun (WGS) entry which is preliminary data.</text>
</comment>
<dbReference type="Gene3D" id="3.40.50.1100">
    <property type="match status" value="2"/>
</dbReference>
<keyword evidence="3" id="KW-0663">Pyridoxal phosphate</keyword>
<dbReference type="OrthoDB" id="728at2759"/>
<dbReference type="STRING" id="86630.A0A367JNI5"/>
<evidence type="ECO:0000256" key="1">
    <source>
        <dbReference type="ARBA" id="ARBA00001933"/>
    </source>
</evidence>
<dbReference type="Proteomes" id="UP000252139">
    <property type="component" value="Unassembled WGS sequence"/>
</dbReference>
<protein>
    <recommendedName>
        <fullName evidence="4">Tryptophan synthase beta chain-like PALP domain-containing protein</fullName>
    </recommendedName>
</protein>
<dbReference type="EMBL" id="PJQL01000960">
    <property type="protein sequence ID" value="RCH91504.1"/>
    <property type="molecule type" value="Genomic_DNA"/>
</dbReference>
<organism evidence="5 6">
    <name type="scientific">Rhizopus azygosporus</name>
    <name type="common">Rhizopus microsporus var. azygosporus</name>
    <dbReference type="NCBI Taxonomy" id="86630"/>
    <lineage>
        <taxon>Eukaryota</taxon>
        <taxon>Fungi</taxon>
        <taxon>Fungi incertae sedis</taxon>
        <taxon>Mucoromycota</taxon>
        <taxon>Mucoromycotina</taxon>
        <taxon>Mucoromycetes</taxon>
        <taxon>Mucorales</taxon>
        <taxon>Mucorineae</taxon>
        <taxon>Rhizopodaceae</taxon>
        <taxon>Rhizopus</taxon>
    </lineage>
</organism>
<reference evidence="5 6" key="1">
    <citation type="journal article" date="2018" name="G3 (Bethesda)">
        <title>Phylogenetic and Phylogenomic Definition of Rhizopus Species.</title>
        <authorList>
            <person name="Gryganskyi A.P."/>
            <person name="Golan J."/>
            <person name="Dolatabadi S."/>
            <person name="Mondo S."/>
            <person name="Robb S."/>
            <person name="Idnurm A."/>
            <person name="Muszewska A."/>
            <person name="Steczkiewicz K."/>
            <person name="Masonjones S."/>
            <person name="Liao H.L."/>
            <person name="Gajdeczka M.T."/>
            <person name="Anike F."/>
            <person name="Vuek A."/>
            <person name="Anishchenko I.M."/>
            <person name="Voigt K."/>
            <person name="de Hoog G.S."/>
            <person name="Smith M.E."/>
            <person name="Heitman J."/>
            <person name="Vilgalys R."/>
            <person name="Stajich J.E."/>
        </authorList>
    </citation>
    <scope>NUCLEOTIDE SEQUENCE [LARGE SCALE GENOMIC DNA]</scope>
    <source>
        <strain evidence="5 6">CBS 357.93</strain>
    </source>
</reference>
<dbReference type="PROSITE" id="PS00901">
    <property type="entry name" value="CYS_SYNTHASE"/>
    <property type="match status" value="1"/>
</dbReference>
<dbReference type="Pfam" id="PF00291">
    <property type="entry name" value="PALP"/>
    <property type="match status" value="2"/>
</dbReference>
<dbReference type="SUPFAM" id="SSF53686">
    <property type="entry name" value="Tryptophan synthase beta subunit-like PLP-dependent enzymes"/>
    <property type="match status" value="1"/>
</dbReference>
<sequence>MLPPIVDNISQSIGSTLMIRLTPHNKVNILAKLEFTNPTGSVKDRLAKYLLDEHEKNNSVDKKIKTLIIPTSENLGISVATLAARRGYRIISILPERTSNNRIALLKALGVEILRSPNEAKPDAAGIDFLFVGAESGTMLTSVARYLKDKIPELKVIEVEPTDSVLGGGQEKLANRYDWKVEDSGNNFVTKSLDKSIVIEWIKILDKEAFSAARRLIRDEGILCRLSSGAMVTAAAPHAQTVVSDHNTHIWPCPSWRSPIEKTSNSYSQFQRYEYTTM</sequence>
<keyword evidence="6" id="KW-1185">Reference proteome</keyword>
<dbReference type="InterPro" id="IPR050214">
    <property type="entry name" value="Cys_Synth/Cystath_Beta-Synth"/>
</dbReference>
<name>A0A367JNI5_RHIAZ</name>
<dbReference type="GO" id="GO:0006535">
    <property type="term" value="P:cysteine biosynthetic process from serine"/>
    <property type="evidence" value="ECO:0007669"/>
    <property type="project" value="InterPro"/>
</dbReference>
<comment type="cofactor">
    <cofactor evidence="1">
        <name>pyridoxal 5'-phosphate</name>
        <dbReference type="ChEBI" id="CHEBI:597326"/>
    </cofactor>
</comment>